<feature type="chain" id="PRO_5014993880" description="Lipoprotein" evidence="1">
    <location>
        <begin position="22"/>
        <end position="241"/>
    </location>
</feature>
<keyword evidence="4" id="KW-1185">Reference proteome</keyword>
<name>A0A2M9YPB5_9LEPT</name>
<dbReference type="EMBL" id="NPDV01000008">
    <property type="protein sequence ID" value="PJZ53330.1"/>
    <property type="molecule type" value="Genomic_DNA"/>
</dbReference>
<dbReference type="NCBIfam" id="NF047530">
    <property type="entry name" value="SrpBC"/>
    <property type="match status" value="1"/>
</dbReference>
<dbReference type="RefSeq" id="WP_100785803.1">
    <property type="nucleotide sequence ID" value="NZ_NPDU01000001.1"/>
</dbReference>
<evidence type="ECO:0000313" key="5">
    <source>
        <dbReference type="Proteomes" id="UP000232188"/>
    </source>
</evidence>
<feature type="signal peptide" evidence="1">
    <location>
        <begin position="1"/>
        <end position="21"/>
    </location>
</feature>
<dbReference type="Proteomes" id="UP000232149">
    <property type="component" value="Unassembled WGS sequence"/>
</dbReference>
<evidence type="ECO:0000313" key="2">
    <source>
        <dbReference type="EMBL" id="PJZ53330.1"/>
    </source>
</evidence>
<organism evidence="2 5">
    <name type="scientific">Leptospira adleri</name>
    <dbReference type="NCBI Taxonomy" id="2023186"/>
    <lineage>
        <taxon>Bacteria</taxon>
        <taxon>Pseudomonadati</taxon>
        <taxon>Spirochaetota</taxon>
        <taxon>Spirochaetia</taxon>
        <taxon>Leptospirales</taxon>
        <taxon>Leptospiraceae</taxon>
        <taxon>Leptospira</taxon>
    </lineage>
</organism>
<evidence type="ECO:0000313" key="3">
    <source>
        <dbReference type="EMBL" id="PJZ63862.1"/>
    </source>
</evidence>
<reference evidence="4 5" key="1">
    <citation type="submission" date="2017-07" db="EMBL/GenBank/DDBJ databases">
        <title>Leptospira spp. isolated from tropical soils.</title>
        <authorList>
            <person name="Thibeaux R."/>
            <person name="Iraola G."/>
            <person name="Ferres I."/>
            <person name="Bierque E."/>
            <person name="Girault D."/>
            <person name="Soupe-Gilbert M.-E."/>
            <person name="Picardeau M."/>
            <person name="Goarant C."/>
        </authorList>
    </citation>
    <scope>NUCLEOTIDE SEQUENCE [LARGE SCALE GENOMIC DNA]</scope>
    <source>
        <strain evidence="2 5">FH2-B-C1</strain>
        <strain evidence="3 4">FH2-B-D1</strain>
    </source>
</reference>
<dbReference type="EMBL" id="NPDU01000001">
    <property type="protein sequence ID" value="PJZ63862.1"/>
    <property type="molecule type" value="Genomic_DNA"/>
</dbReference>
<evidence type="ECO:0000256" key="1">
    <source>
        <dbReference type="SAM" id="SignalP"/>
    </source>
</evidence>
<accession>A0A2M9YPB5</accession>
<keyword evidence="1" id="KW-0732">Signal</keyword>
<protein>
    <recommendedName>
        <fullName evidence="6">Lipoprotein</fullName>
    </recommendedName>
</protein>
<evidence type="ECO:0008006" key="6">
    <source>
        <dbReference type="Google" id="ProtNLM"/>
    </source>
</evidence>
<gene>
    <name evidence="3" type="ORF">CH376_00070</name>
    <name evidence="2" type="ORF">CH380_11040</name>
</gene>
<proteinExistence type="predicted"/>
<dbReference type="AlphaFoldDB" id="A0A2M9YPB5"/>
<sequence length="241" mass="25679">MLIKKISVVLALALFFAQCNGKGDHSSNDQNLLLLAAAVAPKNPGASGLYASINALRTAGGGGGAGNYSNGNASPFAQLSGTLPCPRGGTLTLNGDVSGQMNGSEYTYQYNGVKVSYVGCALLVPQIDNSNQTASALTIDGDITEDVNQTQSLDPSNTSTNYAIRMSGTTRMRSSNYKVNGFTFPTFDVTFTNTNSKYSFENMTDIDNAYIQVEETVHMSGTIGTETVNQDFSYKAKYRFK</sequence>
<evidence type="ECO:0000313" key="4">
    <source>
        <dbReference type="Proteomes" id="UP000232149"/>
    </source>
</evidence>
<comment type="caution">
    <text evidence="2">The sequence shown here is derived from an EMBL/GenBank/DDBJ whole genome shotgun (WGS) entry which is preliminary data.</text>
</comment>
<dbReference type="Proteomes" id="UP000232188">
    <property type="component" value="Unassembled WGS sequence"/>
</dbReference>